<dbReference type="InterPro" id="IPR036388">
    <property type="entry name" value="WH-like_DNA-bd_sf"/>
</dbReference>
<dbReference type="InterPro" id="IPR005119">
    <property type="entry name" value="LysR_subst-bd"/>
</dbReference>
<dbReference type="GO" id="GO:0003700">
    <property type="term" value="F:DNA-binding transcription factor activity"/>
    <property type="evidence" value="ECO:0007669"/>
    <property type="project" value="InterPro"/>
</dbReference>
<evidence type="ECO:0000259" key="6">
    <source>
        <dbReference type="PROSITE" id="PS50931"/>
    </source>
</evidence>
<dbReference type="FunFam" id="1.10.10.10:FF:000001">
    <property type="entry name" value="LysR family transcriptional regulator"/>
    <property type="match status" value="1"/>
</dbReference>
<keyword evidence="4" id="KW-0010">Activator</keyword>
<dbReference type="Pfam" id="PF00126">
    <property type="entry name" value="HTH_1"/>
    <property type="match status" value="1"/>
</dbReference>
<dbReference type="Gene3D" id="3.40.190.10">
    <property type="entry name" value="Periplasmic binding protein-like II"/>
    <property type="match status" value="2"/>
</dbReference>
<proteinExistence type="inferred from homology"/>
<dbReference type="Proteomes" id="UP000283523">
    <property type="component" value="Unassembled WGS sequence"/>
</dbReference>
<dbReference type="SUPFAM" id="SSF53850">
    <property type="entry name" value="Periplasmic binding protein-like II"/>
    <property type="match status" value="1"/>
</dbReference>
<dbReference type="InterPro" id="IPR036390">
    <property type="entry name" value="WH_DNA-bd_sf"/>
</dbReference>
<keyword evidence="3" id="KW-0238">DNA-binding</keyword>
<dbReference type="Pfam" id="PF03466">
    <property type="entry name" value="LysR_substrate"/>
    <property type="match status" value="1"/>
</dbReference>
<comment type="similarity">
    <text evidence="1">Belongs to the LysR transcriptional regulatory family.</text>
</comment>
<keyword evidence="2" id="KW-0805">Transcription regulation</keyword>
<dbReference type="EMBL" id="QXED01000006">
    <property type="protein sequence ID" value="RIV20459.1"/>
    <property type="molecule type" value="Genomic_DNA"/>
</dbReference>
<feature type="domain" description="HTH lysR-type" evidence="6">
    <location>
        <begin position="1"/>
        <end position="58"/>
    </location>
</feature>
<evidence type="ECO:0000256" key="1">
    <source>
        <dbReference type="ARBA" id="ARBA00009437"/>
    </source>
</evidence>
<dbReference type="RefSeq" id="WP_119669627.1">
    <property type="nucleotide sequence ID" value="NZ_QXED01000006.1"/>
</dbReference>
<dbReference type="GO" id="GO:0032993">
    <property type="term" value="C:protein-DNA complex"/>
    <property type="evidence" value="ECO:0007669"/>
    <property type="project" value="TreeGrafter"/>
</dbReference>
<accession>A0A418M420</accession>
<evidence type="ECO:0000256" key="3">
    <source>
        <dbReference type="ARBA" id="ARBA00023125"/>
    </source>
</evidence>
<dbReference type="InterPro" id="IPR000847">
    <property type="entry name" value="LysR_HTH_N"/>
</dbReference>
<evidence type="ECO:0000313" key="8">
    <source>
        <dbReference type="Proteomes" id="UP000283523"/>
    </source>
</evidence>
<keyword evidence="8" id="KW-1185">Reference proteome</keyword>
<dbReference type="GO" id="GO:0003677">
    <property type="term" value="F:DNA binding"/>
    <property type="evidence" value="ECO:0007669"/>
    <property type="project" value="UniProtKB-KW"/>
</dbReference>
<evidence type="ECO:0000256" key="4">
    <source>
        <dbReference type="ARBA" id="ARBA00023159"/>
    </source>
</evidence>
<dbReference type="SUPFAM" id="SSF46785">
    <property type="entry name" value="Winged helix' DNA-binding domain"/>
    <property type="match status" value="1"/>
</dbReference>
<evidence type="ECO:0000256" key="2">
    <source>
        <dbReference type="ARBA" id="ARBA00023015"/>
    </source>
</evidence>
<sequence length="319" mass="35367">MTLTQLEYIVAVDTHRHFATAAEHCHVTQPTLSMQIQKLEDELGVLVFDRSKQPVVPTETGQAILAQARDVLRAARRIPELVNESKDNFRGDLKIGIIPTLAPYLLPYFIREFVERYPAVSVQIQELVTEQVIEKLKNGLIDVGIVVTPLTENGITEIPLFREPFLVYTAESHALAAKSAIAPADLHTEGLWLLTEGHCFRNQVANLCGANRPANGANALRYETGSLETLIKLIDKQDGFTLLPYLATIDMDDARRAKIRPFVAPQPVREVSLVMHRSFLKRKLINALRNEIMAHLPAELGTVARSSAVIDPGLSAAKS</sequence>
<dbReference type="PANTHER" id="PTHR30346">
    <property type="entry name" value="TRANSCRIPTIONAL DUAL REGULATOR HCAR-RELATED"/>
    <property type="match status" value="1"/>
</dbReference>
<dbReference type="CDD" id="cd08411">
    <property type="entry name" value="PBP2_OxyR"/>
    <property type="match status" value="1"/>
</dbReference>
<keyword evidence="5" id="KW-0804">Transcription</keyword>
<dbReference type="PANTHER" id="PTHR30346:SF26">
    <property type="entry name" value="HYDROGEN PEROXIDE-INDUCIBLE GENES ACTIVATOR"/>
    <property type="match status" value="1"/>
</dbReference>
<dbReference type="OrthoDB" id="9803735at2"/>
<evidence type="ECO:0000313" key="7">
    <source>
        <dbReference type="EMBL" id="RIV20459.1"/>
    </source>
</evidence>
<gene>
    <name evidence="7" type="ORF">DYU11_20650</name>
</gene>
<dbReference type="PRINTS" id="PR00039">
    <property type="entry name" value="HTHLYSR"/>
</dbReference>
<evidence type="ECO:0000256" key="5">
    <source>
        <dbReference type="ARBA" id="ARBA00023163"/>
    </source>
</evidence>
<dbReference type="Gene3D" id="1.10.10.10">
    <property type="entry name" value="Winged helix-like DNA-binding domain superfamily/Winged helix DNA-binding domain"/>
    <property type="match status" value="1"/>
</dbReference>
<organism evidence="7 8">
    <name type="scientific">Fibrisoma montanum</name>
    <dbReference type="NCBI Taxonomy" id="2305895"/>
    <lineage>
        <taxon>Bacteria</taxon>
        <taxon>Pseudomonadati</taxon>
        <taxon>Bacteroidota</taxon>
        <taxon>Cytophagia</taxon>
        <taxon>Cytophagales</taxon>
        <taxon>Spirosomataceae</taxon>
        <taxon>Fibrisoma</taxon>
    </lineage>
</organism>
<dbReference type="PROSITE" id="PS50931">
    <property type="entry name" value="HTH_LYSR"/>
    <property type="match status" value="1"/>
</dbReference>
<dbReference type="AlphaFoldDB" id="A0A418M420"/>
<comment type="caution">
    <text evidence="7">The sequence shown here is derived from an EMBL/GenBank/DDBJ whole genome shotgun (WGS) entry which is preliminary data.</text>
</comment>
<protein>
    <submittedName>
        <fullName evidence="7">Hydrogen peroxide-inducible genes activator</fullName>
    </submittedName>
</protein>
<name>A0A418M420_9BACT</name>
<reference evidence="7 8" key="1">
    <citation type="submission" date="2018-08" db="EMBL/GenBank/DDBJ databases">
        <title>Fibrisoma montanum sp. nov., isolated from Danxia mountain soil.</title>
        <authorList>
            <person name="Huang Y."/>
        </authorList>
    </citation>
    <scope>NUCLEOTIDE SEQUENCE [LARGE SCALE GENOMIC DNA]</scope>
    <source>
        <strain evidence="7 8">HYT19</strain>
    </source>
</reference>